<dbReference type="InterPro" id="IPR020892">
    <property type="entry name" value="Cyclophilin-type_PPIase_CS"/>
</dbReference>
<dbReference type="InterPro" id="IPR029000">
    <property type="entry name" value="Cyclophilin-like_dom_sf"/>
</dbReference>
<dbReference type="SUPFAM" id="SSF50891">
    <property type="entry name" value="Cyclophilin-like"/>
    <property type="match status" value="1"/>
</dbReference>
<dbReference type="WBParaSite" id="maker-uti_cns_0000524-snap-gene-1.16-mRNA-1">
    <property type="protein sequence ID" value="maker-uti_cns_0000524-snap-gene-1.16-mRNA-1"/>
    <property type="gene ID" value="maker-uti_cns_0000524-snap-gene-1.16"/>
</dbReference>
<feature type="domain" description="PPIase cyclophilin-type" evidence="4">
    <location>
        <begin position="20"/>
        <end position="103"/>
    </location>
</feature>
<dbReference type="Pfam" id="PF00160">
    <property type="entry name" value="Pro_isomerase"/>
    <property type="match status" value="1"/>
</dbReference>
<dbReference type="Proteomes" id="UP000095280">
    <property type="component" value="Unplaced"/>
</dbReference>
<protein>
    <recommendedName>
        <fullName evidence="3">Peptidyl-prolyl cis-trans isomerase</fullName>
        <shortName evidence="3">PPIase</shortName>
        <ecNumber evidence="3">5.2.1.8</ecNumber>
    </recommendedName>
</protein>
<comment type="catalytic activity">
    <reaction evidence="3">
        <text>[protein]-peptidylproline (omega=180) = [protein]-peptidylproline (omega=0)</text>
        <dbReference type="Rhea" id="RHEA:16237"/>
        <dbReference type="Rhea" id="RHEA-COMP:10747"/>
        <dbReference type="Rhea" id="RHEA-COMP:10748"/>
        <dbReference type="ChEBI" id="CHEBI:83833"/>
        <dbReference type="ChEBI" id="CHEBI:83834"/>
        <dbReference type="EC" id="5.2.1.8"/>
    </reaction>
</comment>
<dbReference type="PROSITE" id="PS50072">
    <property type="entry name" value="CSA_PPIASE_2"/>
    <property type="match status" value="1"/>
</dbReference>
<reference evidence="6" key="1">
    <citation type="submission" date="2016-11" db="UniProtKB">
        <authorList>
            <consortium name="WormBaseParasite"/>
        </authorList>
    </citation>
    <scope>IDENTIFICATION</scope>
</reference>
<dbReference type="InterPro" id="IPR002130">
    <property type="entry name" value="Cyclophilin-type_PPIase_dom"/>
</dbReference>
<name>A0A1I8G0I0_9PLAT</name>
<comment type="function">
    <text evidence="3">PPIases accelerate the folding of proteins. It catalyzes the cis-trans isomerization of proline imidic peptide bonds in oligopeptides.</text>
</comment>
<dbReference type="EC" id="5.2.1.8" evidence="3"/>
<evidence type="ECO:0000256" key="3">
    <source>
        <dbReference type="RuleBase" id="RU363019"/>
    </source>
</evidence>
<evidence type="ECO:0000313" key="5">
    <source>
        <dbReference type="Proteomes" id="UP000095280"/>
    </source>
</evidence>
<dbReference type="PRINTS" id="PR00153">
    <property type="entry name" value="CSAPPISMRASE"/>
</dbReference>
<dbReference type="GO" id="GO:0003755">
    <property type="term" value="F:peptidyl-prolyl cis-trans isomerase activity"/>
    <property type="evidence" value="ECO:0007669"/>
    <property type="project" value="UniProtKB-UniRule"/>
</dbReference>
<proteinExistence type="inferred from homology"/>
<accession>A0A1I8G0I0</accession>
<organism evidence="5 6">
    <name type="scientific">Macrostomum lignano</name>
    <dbReference type="NCBI Taxonomy" id="282301"/>
    <lineage>
        <taxon>Eukaryota</taxon>
        <taxon>Metazoa</taxon>
        <taxon>Spiralia</taxon>
        <taxon>Lophotrochozoa</taxon>
        <taxon>Platyhelminthes</taxon>
        <taxon>Rhabditophora</taxon>
        <taxon>Macrostomorpha</taxon>
        <taxon>Macrostomida</taxon>
        <taxon>Macrostomidae</taxon>
        <taxon>Macrostomum</taxon>
    </lineage>
</organism>
<dbReference type="Gene3D" id="2.40.100.10">
    <property type="entry name" value="Cyclophilin-like"/>
    <property type="match status" value="1"/>
</dbReference>
<dbReference type="PANTHER" id="PTHR11071:SF561">
    <property type="entry name" value="PEPTIDYL-PROLYL CIS-TRANS ISOMERASE D-RELATED"/>
    <property type="match status" value="1"/>
</dbReference>
<dbReference type="GO" id="GO:0005737">
    <property type="term" value="C:cytoplasm"/>
    <property type="evidence" value="ECO:0007669"/>
    <property type="project" value="TreeGrafter"/>
</dbReference>
<dbReference type="PROSITE" id="PS00170">
    <property type="entry name" value="CSA_PPIASE_1"/>
    <property type="match status" value="1"/>
</dbReference>
<keyword evidence="5" id="KW-1185">Reference proteome</keyword>
<evidence type="ECO:0000259" key="4">
    <source>
        <dbReference type="PROSITE" id="PS50072"/>
    </source>
</evidence>
<dbReference type="GO" id="GO:0006457">
    <property type="term" value="P:protein folding"/>
    <property type="evidence" value="ECO:0007669"/>
    <property type="project" value="InterPro"/>
</dbReference>
<comment type="similarity">
    <text evidence="3">Belongs to the cyclophilin-type PPIase family.</text>
</comment>
<evidence type="ECO:0000313" key="6">
    <source>
        <dbReference type="WBParaSite" id="maker-uti_cns_0000524-snap-gene-1.16-mRNA-1"/>
    </source>
</evidence>
<dbReference type="AlphaFoldDB" id="A0A1I8G0I0"/>
<keyword evidence="1 3" id="KW-0697">Rotamase</keyword>
<evidence type="ECO:0000256" key="1">
    <source>
        <dbReference type="ARBA" id="ARBA00023110"/>
    </source>
</evidence>
<evidence type="ECO:0000256" key="2">
    <source>
        <dbReference type="ARBA" id="ARBA00023235"/>
    </source>
</evidence>
<sequence length="103" mass="11484">MGKFKPRCFFDVALPGEDGDVNPPPKTVHRIVFELFNDVVPLTCENFRHLCLGDKVSSENPGQSLHYKDSIFHRVIKGFMIQGGDIAKRDGTGGESIYGGRFK</sequence>
<dbReference type="GO" id="GO:0016018">
    <property type="term" value="F:cyclosporin A binding"/>
    <property type="evidence" value="ECO:0007669"/>
    <property type="project" value="TreeGrafter"/>
</dbReference>
<keyword evidence="2 3" id="KW-0413">Isomerase</keyword>
<dbReference type="PANTHER" id="PTHR11071">
    <property type="entry name" value="PEPTIDYL-PROLYL CIS-TRANS ISOMERASE"/>
    <property type="match status" value="1"/>
</dbReference>